<dbReference type="InterPro" id="IPR027417">
    <property type="entry name" value="P-loop_NTPase"/>
</dbReference>
<organism evidence="8 9">
    <name type="scientific">Manihot esculenta</name>
    <name type="common">Cassava</name>
    <name type="synonym">Jatropha manihot</name>
    <dbReference type="NCBI Taxonomy" id="3983"/>
    <lineage>
        <taxon>Eukaryota</taxon>
        <taxon>Viridiplantae</taxon>
        <taxon>Streptophyta</taxon>
        <taxon>Embryophyta</taxon>
        <taxon>Tracheophyta</taxon>
        <taxon>Spermatophyta</taxon>
        <taxon>Magnoliopsida</taxon>
        <taxon>eudicotyledons</taxon>
        <taxon>Gunneridae</taxon>
        <taxon>Pentapetalae</taxon>
        <taxon>rosids</taxon>
        <taxon>fabids</taxon>
        <taxon>Malpighiales</taxon>
        <taxon>Euphorbiaceae</taxon>
        <taxon>Crotonoideae</taxon>
        <taxon>Manihoteae</taxon>
        <taxon>Manihot</taxon>
    </lineage>
</organism>
<dbReference type="Pfam" id="PF01582">
    <property type="entry name" value="TIR"/>
    <property type="match status" value="1"/>
</dbReference>
<evidence type="ECO:0000256" key="4">
    <source>
        <dbReference type="ARBA" id="ARBA00023027"/>
    </source>
</evidence>
<feature type="region of interest" description="Disordered" evidence="6">
    <location>
        <begin position="1184"/>
        <end position="1213"/>
    </location>
</feature>
<evidence type="ECO:0000256" key="1">
    <source>
        <dbReference type="ARBA" id="ARBA00022614"/>
    </source>
</evidence>
<feature type="coiled-coil region" evidence="5">
    <location>
        <begin position="130"/>
        <end position="157"/>
    </location>
</feature>
<dbReference type="PROSITE" id="PS50104">
    <property type="entry name" value="TIR"/>
    <property type="match status" value="1"/>
</dbReference>
<accession>A0A2C9V032</accession>
<dbReference type="Pfam" id="PF23282">
    <property type="entry name" value="WHD_ROQ1"/>
    <property type="match status" value="1"/>
</dbReference>
<feature type="domain" description="TIR" evidence="7">
    <location>
        <begin position="16"/>
        <end position="182"/>
    </location>
</feature>
<dbReference type="GO" id="GO:0006952">
    <property type="term" value="P:defense response"/>
    <property type="evidence" value="ECO:0007669"/>
    <property type="project" value="UniProtKB-KW"/>
</dbReference>
<dbReference type="PROSITE" id="PS51450">
    <property type="entry name" value="LRR"/>
    <property type="match status" value="1"/>
</dbReference>
<evidence type="ECO:0000313" key="9">
    <source>
        <dbReference type="Proteomes" id="UP000091857"/>
    </source>
</evidence>
<evidence type="ECO:0000256" key="3">
    <source>
        <dbReference type="ARBA" id="ARBA00022821"/>
    </source>
</evidence>
<dbReference type="InterPro" id="IPR000157">
    <property type="entry name" value="TIR_dom"/>
</dbReference>
<dbReference type="Gene3D" id="3.40.50.300">
    <property type="entry name" value="P-loop containing nucleotide triphosphate hydrolases"/>
    <property type="match status" value="1"/>
</dbReference>
<dbReference type="PRINTS" id="PR00364">
    <property type="entry name" value="DISEASERSIST"/>
</dbReference>
<dbReference type="OrthoDB" id="1081807at2759"/>
<dbReference type="InterPro" id="IPR035897">
    <property type="entry name" value="Toll_tir_struct_dom_sf"/>
</dbReference>
<evidence type="ECO:0000259" key="7">
    <source>
        <dbReference type="PROSITE" id="PS50104"/>
    </source>
</evidence>
<dbReference type="Proteomes" id="UP000091857">
    <property type="component" value="Chromosome 11"/>
</dbReference>
<proteinExistence type="predicted"/>
<dbReference type="EMBL" id="CM004397">
    <property type="protein sequence ID" value="OAY36930.1"/>
    <property type="molecule type" value="Genomic_DNA"/>
</dbReference>
<dbReference type="InterPro" id="IPR032675">
    <property type="entry name" value="LRR_dom_sf"/>
</dbReference>
<evidence type="ECO:0000256" key="2">
    <source>
        <dbReference type="ARBA" id="ARBA00022737"/>
    </source>
</evidence>
<comment type="caution">
    <text evidence="8">The sequence shown here is derived from an EMBL/GenBank/DDBJ whole genome shotgun (WGS) entry which is preliminary data.</text>
</comment>
<dbReference type="FunFam" id="3.40.50.10140:FF:000007">
    <property type="entry name" value="Disease resistance protein (TIR-NBS-LRR class)"/>
    <property type="match status" value="1"/>
</dbReference>
<dbReference type="InterPro" id="IPR044974">
    <property type="entry name" value="Disease_R_plants"/>
</dbReference>
<dbReference type="PANTHER" id="PTHR11017">
    <property type="entry name" value="LEUCINE-RICH REPEAT-CONTAINING PROTEIN"/>
    <property type="match status" value="1"/>
</dbReference>
<keyword evidence="9" id="KW-1185">Reference proteome</keyword>
<keyword evidence="1" id="KW-0433">Leucine-rich repeat</keyword>
<gene>
    <name evidence="8" type="ORF">MANES_11G061000v8</name>
</gene>
<dbReference type="Gene3D" id="3.80.10.10">
    <property type="entry name" value="Ribonuclease Inhibitor"/>
    <property type="match status" value="2"/>
</dbReference>
<dbReference type="InterPro" id="IPR002182">
    <property type="entry name" value="NB-ARC"/>
</dbReference>
<dbReference type="InterPro" id="IPR001611">
    <property type="entry name" value="Leu-rich_rpt"/>
</dbReference>
<evidence type="ECO:0000256" key="6">
    <source>
        <dbReference type="SAM" id="MobiDB-lite"/>
    </source>
</evidence>
<dbReference type="SUPFAM" id="SSF52058">
    <property type="entry name" value="L domain-like"/>
    <property type="match status" value="1"/>
</dbReference>
<dbReference type="InterPro" id="IPR058192">
    <property type="entry name" value="WHD_ROQ1-like"/>
</dbReference>
<name>A0A2C9V032_MANES</name>
<keyword evidence="3" id="KW-0611">Plant defense</keyword>
<dbReference type="Pfam" id="PF00931">
    <property type="entry name" value="NB-ARC"/>
    <property type="match status" value="1"/>
</dbReference>
<dbReference type="PANTHER" id="PTHR11017:SF305">
    <property type="entry name" value="TMV RESISTANCE PROTEIN N-LIKE"/>
    <property type="match status" value="1"/>
</dbReference>
<dbReference type="SUPFAM" id="SSF46785">
    <property type="entry name" value="Winged helix' DNA-binding domain"/>
    <property type="match status" value="1"/>
</dbReference>
<keyword evidence="5" id="KW-0175">Coiled coil</keyword>
<feature type="compositionally biased region" description="Acidic residues" evidence="6">
    <location>
        <begin position="1189"/>
        <end position="1213"/>
    </location>
</feature>
<keyword evidence="4" id="KW-0520">NAD</keyword>
<reference evidence="9" key="1">
    <citation type="journal article" date="2016" name="Nat. Biotechnol.">
        <title>Sequencing wild and cultivated cassava and related species reveals extensive interspecific hybridization and genetic diversity.</title>
        <authorList>
            <person name="Bredeson J.V."/>
            <person name="Lyons J.B."/>
            <person name="Prochnik S.E."/>
            <person name="Wu G.A."/>
            <person name="Ha C.M."/>
            <person name="Edsinger-Gonzales E."/>
            <person name="Grimwood J."/>
            <person name="Schmutz J."/>
            <person name="Rabbi I.Y."/>
            <person name="Egesi C."/>
            <person name="Nauluvula P."/>
            <person name="Lebot V."/>
            <person name="Ndunguru J."/>
            <person name="Mkamilo G."/>
            <person name="Bart R.S."/>
            <person name="Setter T.L."/>
            <person name="Gleadow R.M."/>
            <person name="Kulakow P."/>
            <person name="Ferguson M.E."/>
            <person name="Rounsley S."/>
            <person name="Rokhsar D.S."/>
        </authorList>
    </citation>
    <scope>NUCLEOTIDE SEQUENCE [LARGE SCALE GENOMIC DNA]</scope>
    <source>
        <strain evidence="9">cv. AM560-2</strain>
    </source>
</reference>
<dbReference type="SMART" id="SM00255">
    <property type="entry name" value="TIR"/>
    <property type="match status" value="1"/>
</dbReference>
<sequence length="1213" mass="137958">MAATKTQEASSSSVPCSYHVFLSFRGGDTRKNFTDHLYTALVQQGIHTFRDDDEIQRGENIELEIQRAIRESKLSIIILSQDYASSRWCLDELVMIMERRRLVGHVVVPVFYDVDPSQVKNQTGRYGEAFARHEKDLKEEMNKVEQWRDALREAADMRGMVRQNGYESQFIQNIVREVENKLSRTVLNVSPYLVGMNSRIAQINHWLQDGSDDVEIATIYGIGGIGKTTIAKIVYNLNFNRFDGSSFLANVREISEQPNGLIRLQRQLLSDLVKGKTSKIYNIDEGITRIRDVLYGKRVLLILDDVDDVDQFNAIVGMREWFHPGSKIIITTRHEHLLRFIFRFEVEQLDDKESVQLLSWHAFGQDHPADGYQKHSENVARHCGGLPLALQVLGSSLSGKTTTVWENALQKLEKIADSKIQHILRISFDSLQDDHDKSLFLDIACFFTGMVIEYAIRILDGCDFYAIVGIQNLINKCLVTVDEENRLMVHQLVRDMGREIVRQESPDDPGKRSRLWDPKDATVVLRENAGTESIRGLSLNLPVPAEDKRTRKNPLLNLAKKYDDQDSIEKSRFLDEENFLKRHKLSNLSWQPAKTAPISSFSARAFEKMVRLKLLNINYVKLNGDYKEFPTSLVWLCWRGFPLNSMPIDLCLDKLVALDMRNSKVKYLWKGIKFLVELRILNLSHSHGLVRTPNFRGLPSLEKLVFKDCTSLVDIDESIGGLERLVILNLRDCKSLKKLPEEITMLESLEELVISGCSNLFELPKELAKLQSLKVFHADRIAINQVDSSTGVLKELSLSLWHSTSWSWLLQKRWATSTRFSLAFLPRFLVSLSLANCCLSDNAIPEDLSCLLSLEYLNLSGNQIRCLPESINGLVSLGSLVLDQCASLQSLPELPTSLNSLKLEDCTSLERLTNLPNLLKSLDLEIFGCEKLVEVQGIFKLEPLGTNTEILDNLGLFNLKSLEGIEVEMSNSLSCTEMKTSIQVLHECGIFSIFLPGGTVPDWFELISESPAISFNVEPVPAHKVKGLSLCILYMNLDDGGQIDGNCAKINNKTKGVKWTYSPNFYGIPEVSQDMLWLSYWTFGDQLKAGDEVQILAEMASGLHVKACGVRLVYEPEYKDVPEIVQSSSSKYPTMADTDMSDYELGTASYFLCHHNFQTHQGAGRYDWDDLSGYEYIFEDREKHHESYENEEEDIETDQNEEQILDSETEIWT</sequence>
<dbReference type="Gene3D" id="1.10.8.430">
    <property type="entry name" value="Helical domain of apoptotic protease-activating factors"/>
    <property type="match status" value="1"/>
</dbReference>
<evidence type="ECO:0000313" key="8">
    <source>
        <dbReference type="EMBL" id="OAY36930.1"/>
    </source>
</evidence>
<protein>
    <recommendedName>
        <fullName evidence="7">TIR domain-containing protein</fullName>
    </recommendedName>
</protein>
<dbReference type="Gramene" id="Manes.11G061000.1.v8.1">
    <property type="protein sequence ID" value="Manes.11G061000.1.v8.1.CDS"/>
    <property type="gene ID" value="Manes.11G061000.v8.1"/>
</dbReference>
<dbReference type="GO" id="GO:0043531">
    <property type="term" value="F:ADP binding"/>
    <property type="evidence" value="ECO:0007669"/>
    <property type="project" value="InterPro"/>
</dbReference>
<dbReference type="Gene3D" id="3.40.50.10140">
    <property type="entry name" value="Toll/interleukin-1 receptor homology (TIR) domain"/>
    <property type="match status" value="1"/>
</dbReference>
<dbReference type="InterPro" id="IPR036390">
    <property type="entry name" value="WH_DNA-bd_sf"/>
</dbReference>
<dbReference type="GO" id="GO:0007165">
    <property type="term" value="P:signal transduction"/>
    <property type="evidence" value="ECO:0007669"/>
    <property type="project" value="InterPro"/>
</dbReference>
<keyword evidence="2" id="KW-0677">Repeat</keyword>
<dbReference type="InterPro" id="IPR042197">
    <property type="entry name" value="Apaf_helical"/>
</dbReference>
<dbReference type="SUPFAM" id="SSF52540">
    <property type="entry name" value="P-loop containing nucleoside triphosphate hydrolases"/>
    <property type="match status" value="1"/>
</dbReference>
<evidence type="ECO:0000256" key="5">
    <source>
        <dbReference type="SAM" id="Coils"/>
    </source>
</evidence>
<dbReference type="SUPFAM" id="SSF52200">
    <property type="entry name" value="Toll/Interleukin receptor TIR domain"/>
    <property type="match status" value="1"/>
</dbReference>
<dbReference type="AlphaFoldDB" id="A0A2C9V032"/>